<evidence type="ECO:0008006" key="9">
    <source>
        <dbReference type="Google" id="ProtNLM"/>
    </source>
</evidence>
<gene>
    <name evidence="7" type="ORF">RHSIM_Rhsim13G0102700</name>
</gene>
<evidence type="ECO:0000256" key="6">
    <source>
        <dbReference type="SAM" id="SignalP"/>
    </source>
</evidence>
<evidence type="ECO:0000313" key="8">
    <source>
        <dbReference type="Proteomes" id="UP000626092"/>
    </source>
</evidence>
<comment type="caution">
    <text evidence="7">The sequence shown here is derived from an EMBL/GenBank/DDBJ whole genome shotgun (WGS) entry which is preliminary data.</text>
</comment>
<keyword evidence="2" id="KW-0645">Protease</keyword>
<dbReference type="Pfam" id="PF05577">
    <property type="entry name" value="Peptidase_S28"/>
    <property type="match status" value="2"/>
</dbReference>
<name>A0A834G6Z0_RHOSS</name>
<dbReference type="OrthoDB" id="2130629at2759"/>
<dbReference type="AlphaFoldDB" id="A0A834G6Z0"/>
<dbReference type="InterPro" id="IPR008758">
    <property type="entry name" value="Peptidase_S28"/>
</dbReference>
<dbReference type="SUPFAM" id="SSF53474">
    <property type="entry name" value="alpha/beta-Hydrolases"/>
    <property type="match status" value="1"/>
</dbReference>
<reference evidence="7" key="1">
    <citation type="submission" date="2019-11" db="EMBL/GenBank/DDBJ databases">
        <authorList>
            <person name="Liu Y."/>
            <person name="Hou J."/>
            <person name="Li T.-Q."/>
            <person name="Guan C.-H."/>
            <person name="Wu X."/>
            <person name="Wu H.-Z."/>
            <person name="Ling F."/>
            <person name="Zhang R."/>
            <person name="Shi X.-G."/>
            <person name="Ren J.-P."/>
            <person name="Chen E.-F."/>
            <person name="Sun J.-M."/>
        </authorList>
    </citation>
    <scope>NUCLEOTIDE SEQUENCE</scope>
    <source>
        <strain evidence="7">Adult_tree_wgs_1</strain>
        <tissue evidence="7">Leaves</tissue>
    </source>
</reference>
<dbReference type="GO" id="GO:0006508">
    <property type="term" value="P:proteolysis"/>
    <property type="evidence" value="ECO:0007669"/>
    <property type="project" value="UniProtKB-KW"/>
</dbReference>
<proteinExistence type="inferred from homology"/>
<keyword evidence="5" id="KW-0325">Glycoprotein</keyword>
<comment type="similarity">
    <text evidence="1">Belongs to the peptidase S28 family.</text>
</comment>
<sequence length="453" mass="50561">MHSHTLLFRFTHFFLVTLLTSISSTSPHKIPRLSVFHETITRGTSKTISTFASEDLETFFYPQTLDHFNYQPGSYATFKQRYVINYKHWGGANESAPIFVYLGDEAPIDGQLELGFLIENAPHFKALQVYIEHRFYGESIPFGTMEDAMNSETTRGYFNSAQALADSAELIIYLKKKLSAYNSPVIVSGGSYGGMLAAWFRLKYPHVALGALASSAPILYFDDITPDDAYITIVTKDFRDLKNYLIGMYTGAAQYDEPPSYPVARVCGGIDGAKGNDVLGKIFAGIVGLNGIKTCYVNPVNNTPSETDIGWNWQACSEMVIPIGVGGKDSMFQPDPFNLQQYIMDCTSFYGVPPRPNWATTYYGGYDIKLVLQRFASNIIFSNGLRDPFSSGGVLEDLSDTLLAVYTANGSHCLDILMATETDPQWLIEQRKVEVKIIEGWLKTYYADFRALT</sequence>
<dbReference type="PANTHER" id="PTHR11010">
    <property type="entry name" value="PROTEASE S28 PRO-X CARBOXYPEPTIDASE-RELATED"/>
    <property type="match status" value="1"/>
</dbReference>
<organism evidence="7 8">
    <name type="scientific">Rhododendron simsii</name>
    <name type="common">Sims's rhododendron</name>
    <dbReference type="NCBI Taxonomy" id="118357"/>
    <lineage>
        <taxon>Eukaryota</taxon>
        <taxon>Viridiplantae</taxon>
        <taxon>Streptophyta</taxon>
        <taxon>Embryophyta</taxon>
        <taxon>Tracheophyta</taxon>
        <taxon>Spermatophyta</taxon>
        <taxon>Magnoliopsida</taxon>
        <taxon>eudicotyledons</taxon>
        <taxon>Gunneridae</taxon>
        <taxon>Pentapetalae</taxon>
        <taxon>asterids</taxon>
        <taxon>Ericales</taxon>
        <taxon>Ericaceae</taxon>
        <taxon>Ericoideae</taxon>
        <taxon>Rhodoreae</taxon>
        <taxon>Rhododendron</taxon>
    </lineage>
</organism>
<evidence type="ECO:0000256" key="4">
    <source>
        <dbReference type="ARBA" id="ARBA00022801"/>
    </source>
</evidence>
<keyword evidence="4" id="KW-0378">Hydrolase</keyword>
<dbReference type="EMBL" id="WJXA01000013">
    <property type="protein sequence ID" value="KAF7121083.1"/>
    <property type="molecule type" value="Genomic_DNA"/>
</dbReference>
<dbReference type="GO" id="GO:0070008">
    <property type="term" value="F:serine-type exopeptidase activity"/>
    <property type="evidence" value="ECO:0007669"/>
    <property type="project" value="InterPro"/>
</dbReference>
<feature type="chain" id="PRO_5032728432" description="Lysosomal Pro-X carboxypeptidase" evidence="6">
    <location>
        <begin position="28"/>
        <end position="453"/>
    </location>
</feature>
<evidence type="ECO:0000313" key="7">
    <source>
        <dbReference type="EMBL" id="KAF7121083.1"/>
    </source>
</evidence>
<dbReference type="InterPro" id="IPR029058">
    <property type="entry name" value="AB_hydrolase_fold"/>
</dbReference>
<evidence type="ECO:0000256" key="3">
    <source>
        <dbReference type="ARBA" id="ARBA00022729"/>
    </source>
</evidence>
<dbReference type="PANTHER" id="PTHR11010:SF96">
    <property type="entry name" value="LYSOSOMAL PRO-X CARBOXYPEPTIDASE-LIKE ISOFORM X1"/>
    <property type="match status" value="1"/>
</dbReference>
<accession>A0A834G6Z0</accession>
<dbReference type="Proteomes" id="UP000626092">
    <property type="component" value="Unassembled WGS sequence"/>
</dbReference>
<keyword evidence="3 6" id="KW-0732">Signal</keyword>
<dbReference type="GO" id="GO:0008239">
    <property type="term" value="F:dipeptidyl-peptidase activity"/>
    <property type="evidence" value="ECO:0007669"/>
    <property type="project" value="TreeGrafter"/>
</dbReference>
<evidence type="ECO:0000256" key="2">
    <source>
        <dbReference type="ARBA" id="ARBA00022670"/>
    </source>
</evidence>
<dbReference type="Gene3D" id="3.40.50.1820">
    <property type="entry name" value="alpha/beta hydrolase"/>
    <property type="match status" value="2"/>
</dbReference>
<feature type="signal peptide" evidence="6">
    <location>
        <begin position="1"/>
        <end position="27"/>
    </location>
</feature>
<evidence type="ECO:0000256" key="5">
    <source>
        <dbReference type="ARBA" id="ARBA00023180"/>
    </source>
</evidence>
<protein>
    <recommendedName>
        <fullName evidence="9">Lysosomal Pro-X carboxypeptidase</fullName>
    </recommendedName>
</protein>
<evidence type="ECO:0000256" key="1">
    <source>
        <dbReference type="ARBA" id="ARBA00011079"/>
    </source>
</evidence>
<keyword evidence="8" id="KW-1185">Reference proteome</keyword>